<evidence type="ECO:0000256" key="4">
    <source>
        <dbReference type="ARBA" id="ARBA00023136"/>
    </source>
</evidence>
<dbReference type="STRING" id="650850.SAMN04488129_1153"/>
<reference evidence="7" key="1">
    <citation type="submission" date="2016-10" db="EMBL/GenBank/DDBJ databases">
        <authorList>
            <person name="Varghese N."/>
            <person name="Submissions S."/>
        </authorList>
    </citation>
    <scope>NUCLEOTIDE SEQUENCE [LARGE SCALE GENOMIC DNA]</scope>
    <source>
        <strain evidence="7">CGMCC 1.9150</strain>
    </source>
</reference>
<evidence type="ECO:0000256" key="2">
    <source>
        <dbReference type="ARBA" id="ARBA00022692"/>
    </source>
</evidence>
<keyword evidence="4 5" id="KW-0472">Membrane</keyword>
<dbReference type="GO" id="GO:0016020">
    <property type="term" value="C:membrane"/>
    <property type="evidence" value="ECO:0007669"/>
    <property type="project" value="InterPro"/>
</dbReference>
<dbReference type="Pfam" id="PF02300">
    <property type="entry name" value="Fumarate_red_C"/>
    <property type="match status" value="1"/>
</dbReference>
<dbReference type="EMBL" id="FOBC01000015">
    <property type="protein sequence ID" value="SEL73138.1"/>
    <property type="molecule type" value="Genomic_DNA"/>
</dbReference>
<accession>A0A1H7SKZ4</accession>
<dbReference type="PIRSF" id="PIRSF000180">
    <property type="entry name" value="FrdC"/>
    <property type="match status" value="1"/>
</dbReference>
<keyword evidence="1" id="KW-1003">Cell membrane</keyword>
<feature type="transmembrane region" description="Helical" evidence="5">
    <location>
        <begin position="107"/>
        <end position="128"/>
    </location>
</feature>
<dbReference type="Gene3D" id="1.20.1300.10">
    <property type="entry name" value="Fumarate reductase/succinate dehydrogenase, transmembrane subunit"/>
    <property type="match status" value="1"/>
</dbReference>
<name>A0A1H7SKZ4_9GAMM</name>
<dbReference type="OrthoDB" id="8909678at2"/>
<keyword evidence="7" id="KW-1185">Reference proteome</keyword>
<evidence type="ECO:0000256" key="5">
    <source>
        <dbReference type="SAM" id="Phobius"/>
    </source>
</evidence>
<gene>
    <name evidence="6" type="ORF">SAMN04488129_1153</name>
</gene>
<keyword evidence="3 5" id="KW-1133">Transmembrane helix</keyword>
<feature type="transmembrane region" description="Helical" evidence="5">
    <location>
        <begin position="68"/>
        <end position="87"/>
    </location>
</feature>
<dbReference type="AlphaFoldDB" id="A0A1H7SKZ4"/>
<evidence type="ECO:0000313" key="7">
    <source>
        <dbReference type="Proteomes" id="UP000198807"/>
    </source>
</evidence>
<evidence type="ECO:0000256" key="1">
    <source>
        <dbReference type="ARBA" id="ARBA00022475"/>
    </source>
</evidence>
<organism evidence="6 7">
    <name type="scientific">Halomonas daqiaonensis</name>
    <dbReference type="NCBI Taxonomy" id="650850"/>
    <lineage>
        <taxon>Bacteria</taxon>
        <taxon>Pseudomonadati</taxon>
        <taxon>Pseudomonadota</taxon>
        <taxon>Gammaproteobacteria</taxon>
        <taxon>Oceanospirillales</taxon>
        <taxon>Halomonadaceae</taxon>
        <taxon>Halomonas</taxon>
    </lineage>
</organism>
<protein>
    <submittedName>
        <fullName evidence="6">Fumarate reductase subunit C</fullName>
    </submittedName>
</protein>
<dbReference type="InterPro" id="IPR034804">
    <property type="entry name" value="SQR/QFR_C/D"/>
</dbReference>
<sequence length="131" mass="15054">MAKQTSYFPELKRDWWLKHPYFKKYMAREATVLPLVFFLVCLLAGLFSLLQGAQGWQGWLQFMQNPLVIALNLLAFMASLFHAWTFFQLFPRVMPLRAGGRTVPPHLMVLGQWLGVLVVMVLAAWILMGGL</sequence>
<dbReference type="RefSeq" id="WP_089714110.1">
    <property type="nucleotide sequence ID" value="NZ_FOBC01000015.1"/>
</dbReference>
<keyword evidence="2 5" id="KW-0812">Transmembrane</keyword>
<proteinExistence type="predicted"/>
<evidence type="ECO:0000256" key="3">
    <source>
        <dbReference type="ARBA" id="ARBA00022989"/>
    </source>
</evidence>
<evidence type="ECO:0000313" key="6">
    <source>
        <dbReference type="EMBL" id="SEL73138.1"/>
    </source>
</evidence>
<dbReference type="SUPFAM" id="SSF81343">
    <property type="entry name" value="Fumarate reductase respiratory complex transmembrane subunits"/>
    <property type="match status" value="1"/>
</dbReference>
<dbReference type="InterPro" id="IPR003510">
    <property type="entry name" value="Fumarate_red_C"/>
</dbReference>
<dbReference type="Proteomes" id="UP000198807">
    <property type="component" value="Unassembled WGS sequence"/>
</dbReference>